<evidence type="ECO:0000313" key="2">
    <source>
        <dbReference type="EMBL" id="MBB3988457.1"/>
    </source>
</evidence>
<protein>
    <submittedName>
        <fullName evidence="2">Uncharacterized protein</fullName>
    </submittedName>
</protein>
<dbReference type="AlphaFoldDB" id="A0A7W6GV36"/>
<keyword evidence="1" id="KW-1133">Transmembrane helix</keyword>
<sequence>MLIALSPLGLILAWLLISKRQFPVEVYLGLLWLIAVWTACYTSHEVRGFFAKDELYFAEQEMVGLLSNRFLWLFINHVVGMFSLTTEQVVLNMRVFNLSVLILIYLYAVSTIRTLSPLLLAVMMSYFAAVAALNLRDPAILLGTWIFLNGRATLGHSIADQITALKAGRWGVVLVILLRPLQFAQLFISGFRLVYLAGILALALIVLQTSFGTRYFYNFAYFLNNFETVVAEKAEDKGLTSTQPTPRNIAFWTARFAFAPSPTSIAQRLLAADPNYSYGRVDLAARAINRVALYGCFLALLFYGVRYRQITLQVLRRNAFILKFALLFSLTYAIFNFGASHERIKLNVLILVLMLVDRIRIALRDQENNS</sequence>
<comment type="caution">
    <text evidence="2">The sequence shown here is derived from an EMBL/GenBank/DDBJ whole genome shotgun (WGS) entry which is preliminary data.</text>
</comment>
<name>A0A7W6GV36_9RHOB</name>
<dbReference type="RefSeq" id="WP_183970305.1">
    <property type="nucleotide sequence ID" value="NZ_BAABBZ010000049.1"/>
</dbReference>
<evidence type="ECO:0000256" key="1">
    <source>
        <dbReference type="SAM" id="Phobius"/>
    </source>
</evidence>
<keyword evidence="1" id="KW-0812">Transmembrane</keyword>
<feature type="transmembrane region" description="Helical" evidence="1">
    <location>
        <begin position="62"/>
        <end position="83"/>
    </location>
</feature>
<keyword evidence="1" id="KW-0472">Membrane</keyword>
<feature type="transmembrane region" description="Helical" evidence="1">
    <location>
        <begin position="28"/>
        <end position="50"/>
    </location>
</feature>
<dbReference type="Proteomes" id="UP000541426">
    <property type="component" value="Unassembled WGS sequence"/>
</dbReference>
<organism evidence="2 3">
    <name type="scientific">Sagittula marina</name>
    <dbReference type="NCBI Taxonomy" id="943940"/>
    <lineage>
        <taxon>Bacteria</taxon>
        <taxon>Pseudomonadati</taxon>
        <taxon>Pseudomonadota</taxon>
        <taxon>Alphaproteobacteria</taxon>
        <taxon>Rhodobacterales</taxon>
        <taxon>Roseobacteraceae</taxon>
        <taxon>Sagittula</taxon>
    </lineage>
</organism>
<keyword evidence="3" id="KW-1185">Reference proteome</keyword>
<reference evidence="2 3" key="1">
    <citation type="submission" date="2020-08" db="EMBL/GenBank/DDBJ databases">
        <title>Genomic Encyclopedia of Type Strains, Phase IV (KMG-IV): sequencing the most valuable type-strain genomes for metagenomic binning, comparative biology and taxonomic classification.</title>
        <authorList>
            <person name="Goeker M."/>
        </authorList>
    </citation>
    <scope>NUCLEOTIDE SEQUENCE [LARGE SCALE GENOMIC DNA]</scope>
    <source>
        <strain evidence="2 3">DSM 102235</strain>
    </source>
</reference>
<evidence type="ECO:0000313" key="3">
    <source>
        <dbReference type="Proteomes" id="UP000541426"/>
    </source>
</evidence>
<gene>
    <name evidence="2" type="ORF">GGQ68_004814</name>
</gene>
<accession>A0A7W6GV36</accession>
<dbReference type="EMBL" id="JACIEJ010000024">
    <property type="protein sequence ID" value="MBB3988457.1"/>
    <property type="molecule type" value="Genomic_DNA"/>
</dbReference>
<feature type="transmembrane region" description="Helical" evidence="1">
    <location>
        <begin position="287"/>
        <end position="305"/>
    </location>
</feature>
<proteinExistence type="predicted"/>
<feature type="transmembrane region" description="Helical" evidence="1">
    <location>
        <begin position="320"/>
        <end position="339"/>
    </location>
</feature>
<feature type="transmembrane region" description="Helical" evidence="1">
    <location>
        <begin position="194"/>
        <end position="217"/>
    </location>
</feature>